<evidence type="ECO:0000313" key="3">
    <source>
        <dbReference type="Proteomes" id="UP000277864"/>
    </source>
</evidence>
<feature type="transmembrane region" description="Helical" evidence="1">
    <location>
        <begin position="86"/>
        <end position="105"/>
    </location>
</feature>
<protein>
    <recommendedName>
        <fullName evidence="4">Prepilin type IV endopeptidase peptidase domain-containing protein</fullName>
    </recommendedName>
</protein>
<evidence type="ECO:0000256" key="1">
    <source>
        <dbReference type="SAM" id="Phobius"/>
    </source>
</evidence>
<dbReference type="Proteomes" id="UP000277864">
    <property type="component" value="Unassembled WGS sequence"/>
</dbReference>
<proteinExistence type="predicted"/>
<feature type="transmembrane region" description="Helical" evidence="1">
    <location>
        <begin position="175"/>
        <end position="193"/>
    </location>
</feature>
<keyword evidence="1" id="KW-0812">Transmembrane</keyword>
<feature type="transmembrane region" description="Helical" evidence="1">
    <location>
        <begin position="112"/>
        <end position="138"/>
    </location>
</feature>
<dbReference type="AlphaFoldDB" id="A0A3R9ZW84"/>
<keyword evidence="1" id="KW-0472">Membrane</keyword>
<reference evidence="2 3" key="1">
    <citation type="submission" date="2018-03" db="EMBL/GenBank/DDBJ databases">
        <authorList>
            <person name="Gulvik C.A."/>
        </authorList>
    </citation>
    <scope>NUCLEOTIDE SEQUENCE [LARGE SCALE GENOMIC DNA]</scope>
    <source>
        <strain evidence="2 3">JCM 31581</strain>
    </source>
</reference>
<name>A0A3R9ZW84_9ENTE</name>
<dbReference type="EMBL" id="PXZH01000002">
    <property type="protein sequence ID" value="RST89226.1"/>
    <property type="molecule type" value="Genomic_DNA"/>
</dbReference>
<feature type="transmembrane region" description="Helical" evidence="1">
    <location>
        <begin position="30"/>
        <end position="51"/>
    </location>
</feature>
<gene>
    <name evidence="2" type="ORF">C7P63_05475</name>
</gene>
<accession>A0A3R9ZW84</accession>
<organism evidence="2 3">
    <name type="scientific">Vagococcus humatus</name>
    <dbReference type="NCBI Taxonomy" id="1889241"/>
    <lineage>
        <taxon>Bacteria</taxon>
        <taxon>Bacillati</taxon>
        <taxon>Bacillota</taxon>
        <taxon>Bacilli</taxon>
        <taxon>Lactobacillales</taxon>
        <taxon>Enterococcaceae</taxon>
        <taxon>Vagococcus</taxon>
    </lineage>
</organism>
<evidence type="ECO:0008006" key="4">
    <source>
        <dbReference type="Google" id="ProtNLM"/>
    </source>
</evidence>
<keyword evidence="1" id="KW-1133">Transmembrane helix</keyword>
<keyword evidence="3" id="KW-1185">Reference proteome</keyword>
<comment type="caution">
    <text evidence="2">The sequence shown here is derived from an EMBL/GenBank/DDBJ whole genome shotgun (WGS) entry which is preliminary data.</text>
</comment>
<evidence type="ECO:0000313" key="2">
    <source>
        <dbReference type="EMBL" id="RST89226.1"/>
    </source>
</evidence>
<sequence>MIIFIYFSMLIIYFIHHSFSVDNFFYQTTPYQTLIHKLMLSFFWISLYAVFHRAANELPYDLFFIFWHIILSLEDQESCYIQQSTLLMYVLSILLMQFILTSYSFHLEKSVIIYAFYTLLNTCHFLLGEGDILLLAFWSGLLGVILTQKILLGAILLAGCYWLICTILKKKTTQAPLPFIPFLSVSFYLWQWFSRT</sequence>
<dbReference type="RefSeq" id="WP_125943160.1">
    <property type="nucleotide sequence ID" value="NZ_PXZH01000002.1"/>
</dbReference>